<feature type="active site" description="Proton donor" evidence="6">
    <location>
        <position position="179"/>
    </location>
</feature>
<gene>
    <name evidence="9" type="ORF">JV16_01331</name>
</gene>
<dbReference type="InterPro" id="IPR047215">
    <property type="entry name" value="Galactose_mutarotase-like"/>
</dbReference>
<dbReference type="InterPro" id="IPR011013">
    <property type="entry name" value="Gal_mutarotase_sf_dom"/>
</dbReference>
<protein>
    <recommendedName>
        <fullName evidence="5">Aldose 1-epimerase</fullName>
        <ecNumber evidence="5">5.1.3.3</ecNumber>
    </recommendedName>
</protein>
<evidence type="ECO:0000256" key="5">
    <source>
        <dbReference type="PIRNR" id="PIRNR005096"/>
    </source>
</evidence>
<keyword evidence="4 5" id="KW-0119">Carbohydrate metabolism</keyword>
<comment type="caution">
    <text evidence="9">The sequence shown here is derived from an EMBL/GenBank/DDBJ whole genome shotgun (WGS) entry which is preliminary data.</text>
</comment>
<evidence type="ECO:0000256" key="4">
    <source>
        <dbReference type="ARBA" id="ARBA00023277"/>
    </source>
</evidence>
<feature type="active site" description="Proton acceptor" evidence="6">
    <location>
        <position position="313"/>
    </location>
</feature>
<dbReference type="InterPro" id="IPR015443">
    <property type="entry name" value="Aldose_1-epimerase"/>
</dbReference>
<dbReference type="GO" id="GO:0005737">
    <property type="term" value="C:cytoplasm"/>
    <property type="evidence" value="ECO:0007669"/>
    <property type="project" value="TreeGrafter"/>
</dbReference>
<proteinExistence type="inferred from homology"/>
<dbReference type="Gene3D" id="2.70.98.10">
    <property type="match status" value="1"/>
</dbReference>
<dbReference type="Pfam" id="PF01263">
    <property type="entry name" value="Aldose_epim"/>
    <property type="match status" value="1"/>
</dbReference>
<comment type="similarity">
    <text evidence="2 5">Belongs to the aldose epimerase family.</text>
</comment>
<dbReference type="EMBL" id="JXTG01000004">
    <property type="protein sequence ID" value="KIP21652.1"/>
    <property type="molecule type" value="Genomic_DNA"/>
</dbReference>
<sequence>MKLVQEKRTEINGQPIIAFTLTNDHGMEVTCLNYGCIITSILVPDKNGNMENVVLAFDDFSSYLTNRPYLGAVIGRVAGRIKNSSFQLNGKTYKLRANEYKNHLHGGEKGFHHVIWRAVGFSQKEGVGVRFSHRSVDGEEGYPGNIDVQVTYTLNNQNELIISYHAVSDQDTPLTLTNHTYFNLSGNVKRDILQHELKIKSDRFLPLDHEFIPTGEIKDVAGTPFDLRKGKILQEAIDSTHPQICLVGQGYDHPFILNTHHDEEIVLCDRESGRTLIVETDEVGVVVYTGNQLTNEEKLNGTTSRKYLGICLETQALPNAVHHDHFPSCILRAGKVYSSTTKYKFLVCKEHF</sequence>
<dbReference type="InterPro" id="IPR014718">
    <property type="entry name" value="GH-type_carb-bd"/>
</dbReference>
<dbReference type="PANTHER" id="PTHR10091">
    <property type="entry name" value="ALDOSE-1-EPIMERASE"/>
    <property type="match status" value="1"/>
</dbReference>
<keyword evidence="10" id="KW-1185">Reference proteome</keyword>
<feature type="binding site" evidence="7">
    <location>
        <position position="252"/>
    </location>
    <ligand>
        <name>beta-D-galactose</name>
        <dbReference type="ChEBI" id="CHEBI:27667"/>
    </ligand>
</feature>
<organism evidence="9 10">
    <name type="scientific">Anoxybacillus ayderensis</name>
    <dbReference type="NCBI Taxonomy" id="265546"/>
    <lineage>
        <taxon>Bacteria</taxon>
        <taxon>Bacillati</taxon>
        <taxon>Bacillota</taxon>
        <taxon>Bacilli</taxon>
        <taxon>Bacillales</taxon>
        <taxon>Anoxybacillaceae</taxon>
        <taxon>Anoxybacillus</taxon>
    </lineage>
</organism>
<evidence type="ECO:0000256" key="3">
    <source>
        <dbReference type="ARBA" id="ARBA00023235"/>
    </source>
</evidence>
<evidence type="ECO:0000256" key="2">
    <source>
        <dbReference type="ARBA" id="ARBA00006206"/>
    </source>
</evidence>
<reference evidence="9 10" key="1">
    <citation type="submission" date="2015-01" db="EMBL/GenBank/DDBJ databases">
        <title>Genome sequence of Anoxybacillus ayderensis strain AB04.</title>
        <authorList>
            <person name="Belduz A.O."/>
            <person name="Canakci S."/>
            <person name="Chan K.-G."/>
            <person name="Kahar U.M."/>
            <person name="Yaakob A.S."/>
            <person name="Chan C.S."/>
            <person name="Goh K.M."/>
        </authorList>
    </citation>
    <scope>NUCLEOTIDE SEQUENCE [LARGE SCALE GENOMIC DNA]</scope>
    <source>
        <strain evidence="9 10">AB04</strain>
    </source>
</reference>
<dbReference type="AlphaFoldDB" id="A0A0D0HQR4"/>
<dbReference type="CDD" id="cd09019">
    <property type="entry name" value="galactose_mutarotase_like"/>
    <property type="match status" value="1"/>
</dbReference>
<dbReference type="GO" id="GO:0004034">
    <property type="term" value="F:aldose 1-epimerase activity"/>
    <property type="evidence" value="ECO:0007669"/>
    <property type="project" value="UniProtKB-EC"/>
</dbReference>
<dbReference type="PANTHER" id="PTHR10091:SF0">
    <property type="entry name" value="GALACTOSE MUTAROTASE"/>
    <property type="match status" value="1"/>
</dbReference>
<dbReference type="PATRIC" id="fig|265546.4.peg.1329"/>
<comment type="catalytic activity">
    <reaction evidence="5">
        <text>alpha-D-glucose = beta-D-glucose</text>
        <dbReference type="Rhea" id="RHEA:10264"/>
        <dbReference type="ChEBI" id="CHEBI:15903"/>
        <dbReference type="ChEBI" id="CHEBI:17925"/>
        <dbReference type="EC" id="5.1.3.3"/>
    </reaction>
</comment>
<dbReference type="RefSeq" id="WP_042534809.1">
    <property type="nucleotide sequence ID" value="NZ_JXTG01000004.1"/>
</dbReference>
<dbReference type="GO" id="GO:0006006">
    <property type="term" value="P:glucose metabolic process"/>
    <property type="evidence" value="ECO:0007669"/>
    <property type="project" value="TreeGrafter"/>
</dbReference>
<evidence type="ECO:0000256" key="8">
    <source>
        <dbReference type="PIRSR" id="PIRSR005096-3"/>
    </source>
</evidence>
<dbReference type="Proteomes" id="UP000032047">
    <property type="component" value="Unassembled WGS sequence"/>
</dbReference>
<accession>A0A0D0HQR4</accession>
<evidence type="ECO:0000256" key="7">
    <source>
        <dbReference type="PIRSR" id="PIRSR005096-2"/>
    </source>
</evidence>
<evidence type="ECO:0000256" key="1">
    <source>
        <dbReference type="ARBA" id="ARBA00005028"/>
    </source>
</evidence>
<name>A0A0D0HQR4_9BACL</name>
<dbReference type="UniPathway" id="UPA00242"/>
<evidence type="ECO:0000313" key="9">
    <source>
        <dbReference type="EMBL" id="KIP21652.1"/>
    </source>
</evidence>
<evidence type="ECO:0000256" key="6">
    <source>
        <dbReference type="PIRSR" id="PIRSR005096-1"/>
    </source>
</evidence>
<dbReference type="GO" id="GO:0033499">
    <property type="term" value="P:galactose catabolic process via UDP-galactose, Leloir pathway"/>
    <property type="evidence" value="ECO:0007669"/>
    <property type="project" value="TreeGrafter"/>
</dbReference>
<evidence type="ECO:0000313" key="10">
    <source>
        <dbReference type="Proteomes" id="UP000032047"/>
    </source>
</evidence>
<dbReference type="NCBIfam" id="NF008277">
    <property type="entry name" value="PRK11055.1"/>
    <property type="match status" value="1"/>
</dbReference>
<dbReference type="PIRSF" id="PIRSF005096">
    <property type="entry name" value="GALM"/>
    <property type="match status" value="1"/>
</dbReference>
<dbReference type="EC" id="5.1.3.3" evidence="5"/>
<keyword evidence="3 5" id="KW-0413">Isomerase</keyword>
<feature type="binding site" evidence="8">
    <location>
        <begin position="179"/>
        <end position="181"/>
    </location>
    <ligand>
        <name>beta-D-galactose</name>
        <dbReference type="ChEBI" id="CHEBI:27667"/>
    </ligand>
</feature>
<dbReference type="SUPFAM" id="SSF74650">
    <property type="entry name" value="Galactose mutarotase-like"/>
    <property type="match status" value="1"/>
</dbReference>
<dbReference type="GO" id="GO:0030246">
    <property type="term" value="F:carbohydrate binding"/>
    <property type="evidence" value="ECO:0007669"/>
    <property type="project" value="InterPro"/>
</dbReference>
<comment type="pathway">
    <text evidence="1 5">Carbohydrate metabolism; hexose metabolism.</text>
</comment>
<dbReference type="InterPro" id="IPR008183">
    <property type="entry name" value="Aldose_1/G6P_1-epimerase"/>
</dbReference>